<keyword evidence="2" id="KW-1185">Reference proteome</keyword>
<organism evidence="1 2">
    <name type="scientific">Microtetraspora fusca</name>
    <dbReference type="NCBI Taxonomy" id="1997"/>
    <lineage>
        <taxon>Bacteria</taxon>
        <taxon>Bacillati</taxon>
        <taxon>Actinomycetota</taxon>
        <taxon>Actinomycetes</taxon>
        <taxon>Streptosporangiales</taxon>
        <taxon>Streptosporangiaceae</taxon>
        <taxon>Microtetraspora</taxon>
    </lineage>
</organism>
<sequence>MAKPDKPAGIDFNLDAAIAEAASKPFTFAYKGKSWTLRPMGELDIWPLIDQIENGDLALMRATLTEAFGDQWEEFREHPMPGAGLNALFKAYQEHSDANMGESQASSS</sequence>
<dbReference type="EMBL" id="JBIAXI010000049">
    <property type="protein sequence ID" value="MFF4779408.1"/>
    <property type="molecule type" value="Genomic_DNA"/>
</dbReference>
<name>A0ABW6VMD1_MICFU</name>
<dbReference type="RefSeq" id="WP_387348163.1">
    <property type="nucleotide sequence ID" value="NZ_JBIAXI010000049.1"/>
</dbReference>
<reference evidence="1 2" key="1">
    <citation type="submission" date="2024-10" db="EMBL/GenBank/DDBJ databases">
        <title>The Natural Products Discovery Center: Release of the First 8490 Sequenced Strains for Exploring Actinobacteria Biosynthetic Diversity.</title>
        <authorList>
            <person name="Kalkreuter E."/>
            <person name="Kautsar S.A."/>
            <person name="Yang D."/>
            <person name="Bader C.D."/>
            <person name="Teijaro C.N."/>
            <person name="Fluegel L."/>
            <person name="Davis C.M."/>
            <person name="Simpson J.R."/>
            <person name="Lauterbach L."/>
            <person name="Steele A.D."/>
            <person name="Gui C."/>
            <person name="Meng S."/>
            <person name="Li G."/>
            <person name="Viehrig K."/>
            <person name="Ye F."/>
            <person name="Su P."/>
            <person name="Kiefer A.F."/>
            <person name="Nichols A."/>
            <person name="Cepeda A.J."/>
            <person name="Yan W."/>
            <person name="Fan B."/>
            <person name="Jiang Y."/>
            <person name="Adhikari A."/>
            <person name="Zheng C.-J."/>
            <person name="Schuster L."/>
            <person name="Cowan T.M."/>
            <person name="Smanski M.J."/>
            <person name="Chevrette M.G."/>
            <person name="De Carvalho L.P.S."/>
            <person name="Shen B."/>
        </authorList>
    </citation>
    <scope>NUCLEOTIDE SEQUENCE [LARGE SCALE GENOMIC DNA]</scope>
    <source>
        <strain evidence="1 2">NPDC001281</strain>
    </source>
</reference>
<proteinExistence type="predicted"/>
<accession>A0ABW6VMD1</accession>
<evidence type="ECO:0008006" key="3">
    <source>
        <dbReference type="Google" id="ProtNLM"/>
    </source>
</evidence>
<protein>
    <recommendedName>
        <fullName evidence="3">Tail assembly chaperone</fullName>
    </recommendedName>
</protein>
<evidence type="ECO:0000313" key="1">
    <source>
        <dbReference type="EMBL" id="MFF4779408.1"/>
    </source>
</evidence>
<gene>
    <name evidence="1" type="ORF">ACFY05_41995</name>
</gene>
<comment type="caution">
    <text evidence="1">The sequence shown here is derived from an EMBL/GenBank/DDBJ whole genome shotgun (WGS) entry which is preliminary data.</text>
</comment>
<dbReference type="Proteomes" id="UP001602119">
    <property type="component" value="Unassembled WGS sequence"/>
</dbReference>
<evidence type="ECO:0000313" key="2">
    <source>
        <dbReference type="Proteomes" id="UP001602119"/>
    </source>
</evidence>